<dbReference type="AlphaFoldDB" id="A0A9N9MI38"/>
<evidence type="ECO:0000259" key="3">
    <source>
        <dbReference type="PROSITE" id="PS50041"/>
    </source>
</evidence>
<name>A0A9N9MI38_9CUCU</name>
<keyword evidence="5" id="KW-1185">Reference proteome</keyword>
<evidence type="ECO:0000256" key="2">
    <source>
        <dbReference type="SAM" id="SignalP"/>
    </source>
</evidence>
<keyword evidence="1" id="KW-1015">Disulfide bond</keyword>
<keyword evidence="2" id="KW-0732">Signal</keyword>
<reference evidence="4" key="1">
    <citation type="submission" date="2022-01" db="EMBL/GenBank/DDBJ databases">
        <authorList>
            <person name="King R."/>
        </authorList>
    </citation>
    <scope>NUCLEOTIDE SEQUENCE</scope>
</reference>
<dbReference type="InterPro" id="IPR018378">
    <property type="entry name" value="C-type_lectin_CS"/>
</dbReference>
<dbReference type="SUPFAM" id="SSF56436">
    <property type="entry name" value="C-type lectin-like"/>
    <property type="match status" value="1"/>
</dbReference>
<feature type="signal peptide" evidence="2">
    <location>
        <begin position="1"/>
        <end position="16"/>
    </location>
</feature>
<accession>A0A9N9MI38</accession>
<dbReference type="InterPro" id="IPR001304">
    <property type="entry name" value="C-type_lectin-like"/>
</dbReference>
<dbReference type="OrthoDB" id="7962197at2759"/>
<dbReference type="PROSITE" id="PS50041">
    <property type="entry name" value="C_TYPE_LECTIN_2"/>
    <property type="match status" value="1"/>
</dbReference>
<dbReference type="Proteomes" id="UP001152799">
    <property type="component" value="Chromosome 2"/>
</dbReference>
<evidence type="ECO:0000313" key="4">
    <source>
        <dbReference type="EMBL" id="CAG9765274.1"/>
    </source>
</evidence>
<protein>
    <recommendedName>
        <fullName evidence="3">C-type lectin domain-containing protein</fullName>
    </recommendedName>
</protein>
<dbReference type="InterPro" id="IPR050111">
    <property type="entry name" value="C-type_lectin/snaclec_domain"/>
</dbReference>
<dbReference type="PANTHER" id="PTHR22803">
    <property type="entry name" value="MANNOSE, PHOSPHOLIPASE, LECTIN RECEPTOR RELATED"/>
    <property type="match status" value="1"/>
</dbReference>
<organism evidence="4 5">
    <name type="scientific">Ceutorhynchus assimilis</name>
    <name type="common">cabbage seed weevil</name>
    <dbReference type="NCBI Taxonomy" id="467358"/>
    <lineage>
        <taxon>Eukaryota</taxon>
        <taxon>Metazoa</taxon>
        <taxon>Ecdysozoa</taxon>
        <taxon>Arthropoda</taxon>
        <taxon>Hexapoda</taxon>
        <taxon>Insecta</taxon>
        <taxon>Pterygota</taxon>
        <taxon>Neoptera</taxon>
        <taxon>Endopterygota</taxon>
        <taxon>Coleoptera</taxon>
        <taxon>Polyphaga</taxon>
        <taxon>Cucujiformia</taxon>
        <taxon>Curculionidae</taxon>
        <taxon>Ceutorhynchinae</taxon>
        <taxon>Ceutorhynchus</taxon>
    </lineage>
</organism>
<gene>
    <name evidence="4" type="ORF">CEUTPL_LOCUS5887</name>
</gene>
<feature type="chain" id="PRO_5040469395" description="C-type lectin domain-containing protein" evidence="2">
    <location>
        <begin position="17"/>
        <end position="174"/>
    </location>
</feature>
<evidence type="ECO:0000313" key="5">
    <source>
        <dbReference type="Proteomes" id="UP001152799"/>
    </source>
</evidence>
<dbReference type="CDD" id="cd00037">
    <property type="entry name" value="CLECT"/>
    <property type="match status" value="1"/>
</dbReference>
<dbReference type="InterPro" id="IPR016187">
    <property type="entry name" value="CTDL_fold"/>
</dbReference>
<dbReference type="EMBL" id="OU892278">
    <property type="protein sequence ID" value="CAG9765274.1"/>
    <property type="molecule type" value="Genomic_DNA"/>
</dbReference>
<dbReference type="InterPro" id="IPR016186">
    <property type="entry name" value="C-type_lectin-like/link_sf"/>
</dbReference>
<dbReference type="PROSITE" id="PS00615">
    <property type="entry name" value="C_TYPE_LECTIN_1"/>
    <property type="match status" value="1"/>
</dbReference>
<dbReference type="Pfam" id="PF00059">
    <property type="entry name" value="Lectin_C"/>
    <property type="match status" value="1"/>
</dbReference>
<feature type="domain" description="C-type lectin" evidence="3">
    <location>
        <begin position="38"/>
        <end position="166"/>
    </location>
</feature>
<dbReference type="SMART" id="SM00034">
    <property type="entry name" value="CLECT"/>
    <property type="match status" value="1"/>
</dbReference>
<sequence length="174" mass="19170">MLIIVLLLLPLAVNTAIYFKGNHTKYFSNIPTNWDEGPAGKVFEVATQKVTWYQALILCQQGGMELASISSAEEEAEVEKLLAGYPIPAGVTSGFWISGGRMGACNAAHDFVFFNSGRPVIYSKYALNQPDNAGGKEGCLHIFKDTQNSYYWNDIPCETKFGFICQTRSCCQCS</sequence>
<evidence type="ECO:0000256" key="1">
    <source>
        <dbReference type="ARBA" id="ARBA00023157"/>
    </source>
</evidence>
<dbReference type="Gene3D" id="3.10.100.10">
    <property type="entry name" value="Mannose-Binding Protein A, subunit A"/>
    <property type="match status" value="1"/>
</dbReference>
<proteinExistence type="predicted"/>